<evidence type="ECO:0000313" key="3">
    <source>
        <dbReference type="Proteomes" id="UP000636793"/>
    </source>
</evidence>
<feature type="region of interest" description="Disordered" evidence="1">
    <location>
        <begin position="209"/>
        <end position="229"/>
    </location>
</feature>
<gene>
    <name evidence="2" type="ORF">GCM10011492_14300</name>
</gene>
<evidence type="ECO:0000256" key="1">
    <source>
        <dbReference type="SAM" id="MobiDB-lite"/>
    </source>
</evidence>
<dbReference type="Pfam" id="PF11209">
    <property type="entry name" value="LmeA"/>
    <property type="match status" value="1"/>
</dbReference>
<organism evidence="2 3">
    <name type="scientific">Flexivirga endophytica</name>
    <dbReference type="NCBI Taxonomy" id="1849103"/>
    <lineage>
        <taxon>Bacteria</taxon>
        <taxon>Bacillati</taxon>
        <taxon>Actinomycetota</taxon>
        <taxon>Actinomycetes</taxon>
        <taxon>Micrococcales</taxon>
        <taxon>Dermacoccaceae</taxon>
        <taxon>Flexivirga</taxon>
    </lineage>
</organism>
<dbReference type="InterPro" id="IPR021373">
    <property type="entry name" value="DUF2993"/>
</dbReference>
<dbReference type="AlphaFoldDB" id="A0A916T066"/>
<name>A0A916T066_9MICO</name>
<reference evidence="2" key="1">
    <citation type="journal article" date="2014" name="Int. J. Syst. Evol. Microbiol.">
        <title>Complete genome sequence of Corynebacterium casei LMG S-19264T (=DSM 44701T), isolated from a smear-ripened cheese.</title>
        <authorList>
            <consortium name="US DOE Joint Genome Institute (JGI-PGF)"/>
            <person name="Walter F."/>
            <person name="Albersmeier A."/>
            <person name="Kalinowski J."/>
            <person name="Ruckert C."/>
        </authorList>
    </citation>
    <scope>NUCLEOTIDE SEQUENCE</scope>
    <source>
        <strain evidence="2">CGMCC 1.15085</strain>
    </source>
</reference>
<evidence type="ECO:0000313" key="2">
    <source>
        <dbReference type="EMBL" id="GGB25380.1"/>
    </source>
</evidence>
<evidence type="ECO:0008006" key="4">
    <source>
        <dbReference type="Google" id="ProtNLM"/>
    </source>
</evidence>
<dbReference type="EMBL" id="BMHI01000002">
    <property type="protein sequence ID" value="GGB25380.1"/>
    <property type="molecule type" value="Genomic_DNA"/>
</dbReference>
<protein>
    <recommendedName>
        <fullName evidence="4">DUF2993 domain-containing protein</fullName>
    </recommendedName>
</protein>
<accession>A0A916T066</accession>
<keyword evidence="3" id="KW-1185">Reference proteome</keyword>
<dbReference type="Proteomes" id="UP000636793">
    <property type="component" value="Unassembled WGS sequence"/>
</dbReference>
<reference evidence="2" key="2">
    <citation type="submission" date="2020-09" db="EMBL/GenBank/DDBJ databases">
        <authorList>
            <person name="Sun Q."/>
            <person name="Zhou Y."/>
        </authorList>
    </citation>
    <scope>NUCLEOTIDE SEQUENCE</scope>
    <source>
        <strain evidence="2">CGMCC 1.15085</strain>
    </source>
</reference>
<comment type="caution">
    <text evidence="2">The sequence shown here is derived from an EMBL/GenBank/DDBJ whole genome shotgun (WGS) entry which is preliminary data.</text>
</comment>
<proteinExistence type="predicted"/>
<sequence>MIGIVAAFVVVALVVGAEVFARHQLRSKVSDAMANGLHTSRVDVGIGSSPALLDLGRGTIDQVSLNARKATVCQVRDVSLDAKVHDVSTSPSGGRIGASELTLTLTGKSLNDLLAGSGKADGVTATTRSGSDTVRLTGLGGLARVQVRPKVTDGKLDFTVVSASFAGRPVPAAQAQKLLRGGGANRLEELPLGLRATAVQVTDAGLETSFRGEPTTLPEGKQPLSCAGG</sequence>